<keyword evidence="2" id="KW-1185">Reference proteome</keyword>
<protein>
    <submittedName>
        <fullName evidence="1">BnaC09g52150D protein</fullName>
    </submittedName>
</protein>
<accession>A0A078IGP2</accession>
<evidence type="ECO:0000313" key="1">
    <source>
        <dbReference type="EMBL" id="CDY49152.1"/>
    </source>
</evidence>
<reference evidence="1 2" key="1">
    <citation type="journal article" date="2014" name="Science">
        <title>Plant genetics. Early allopolyploid evolution in the post-Neolithic Brassica napus oilseed genome.</title>
        <authorList>
            <person name="Chalhoub B."/>
            <person name="Denoeud F."/>
            <person name="Liu S."/>
            <person name="Parkin I.A."/>
            <person name="Tang H."/>
            <person name="Wang X."/>
            <person name="Chiquet J."/>
            <person name="Belcram H."/>
            <person name="Tong C."/>
            <person name="Samans B."/>
            <person name="Correa M."/>
            <person name="Da Silva C."/>
            <person name="Just J."/>
            <person name="Falentin C."/>
            <person name="Koh C.S."/>
            <person name="Le Clainche I."/>
            <person name="Bernard M."/>
            <person name="Bento P."/>
            <person name="Noel B."/>
            <person name="Labadie K."/>
            <person name="Alberti A."/>
            <person name="Charles M."/>
            <person name="Arnaud D."/>
            <person name="Guo H."/>
            <person name="Daviaud C."/>
            <person name="Alamery S."/>
            <person name="Jabbari K."/>
            <person name="Zhao M."/>
            <person name="Edger P.P."/>
            <person name="Chelaifa H."/>
            <person name="Tack D."/>
            <person name="Lassalle G."/>
            <person name="Mestiri I."/>
            <person name="Schnel N."/>
            <person name="Le Paslier M.C."/>
            <person name="Fan G."/>
            <person name="Renault V."/>
            <person name="Bayer P.E."/>
            <person name="Golicz A.A."/>
            <person name="Manoli S."/>
            <person name="Lee T.H."/>
            <person name="Thi V.H."/>
            <person name="Chalabi S."/>
            <person name="Hu Q."/>
            <person name="Fan C."/>
            <person name="Tollenaere R."/>
            <person name="Lu Y."/>
            <person name="Battail C."/>
            <person name="Shen J."/>
            <person name="Sidebottom C.H."/>
            <person name="Wang X."/>
            <person name="Canaguier A."/>
            <person name="Chauveau A."/>
            <person name="Berard A."/>
            <person name="Deniot G."/>
            <person name="Guan M."/>
            <person name="Liu Z."/>
            <person name="Sun F."/>
            <person name="Lim Y.P."/>
            <person name="Lyons E."/>
            <person name="Town C.D."/>
            <person name="Bancroft I."/>
            <person name="Wang X."/>
            <person name="Meng J."/>
            <person name="Ma J."/>
            <person name="Pires J.C."/>
            <person name="King G.J."/>
            <person name="Brunel D."/>
            <person name="Delourme R."/>
            <person name="Renard M."/>
            <person name="Aury J.M."/>
            <person name="Adams K.L."/>
            <person name="Batley J."/>
            <person name="Snowdon R.J."/>
            <person name="Tost J."/>
            <person name="Edwards D."/>
            <person name="Zhou Y."/>
            <person name="Hua W."/>
            <person name="Sharpe A.G."/>
            <person name="Paterson A.H."/>
            <person name="Guan C."/>
            <person name="Wincker P."/>
        </authorList>
    </citation>
    <scope>NUCLEOTIDE SEQUENCE [LARGE SCALE GENOMIC DNA]</scope>
    <source>
        <strain evidence="2">cv. Darmor-bzh</strain>
    </source>
</reference>
<sequence>MCRRSSRKLTFFIVL</sequence>
<dbReference type="PaxDb" id="3708-A0A078IGP2"/>
<proteinExistence type="predicted"/>
<organism evidence="1 2">
    <name type="scientific">Brassica napus</name>
    <name type="common">Rape</name>
    <dbReference type="NCBI Taxonomy" id="3708"/>
    <lineage>
        <taxon>Eukaryota</taxon>
        <taxon>Viridiplantae</taxon>
        <taxon>Streptophyta</taxon>
        <taxon>Embryophyta</taxon>
        <taxon>Tracheophyta</taxon>
        <taxon>Spermatophyta</taxon>
        <taxon>Magnoliopsida</taxon>
        <taxon>eudicotyledons</taxon>
        <taxon>Gunneridae</taxon>
        <taxon>Pentapetalae</taxon>
        <taxon>rosids</taxon>
        <taxon>malvids</taxon>
        <taxon>Brassicales</taxon>
        <taxon>Brassicaceae</taxon>
        <taxon>Brassiceae</taxon>
        <taxon>Brassica</taxon>
    </lineage>
</organism>
<evidence type="ECO:0000313" key="2">
    <source>
        <dbReference type="Proteomes" id="UP000028999"/>
    </source>
</evidence>
<name>A0A078IGP2_BRANA</name>
<dbReference type="EMBL" id="LK032812">
    <property type="protein sequence ID" value="CDY49152.1"/>
    <property type="molecule type" value="Genomic_DNA"/>
</dbReference>
<gene>
    <name evidence="1" type="primary">BnaC09g52150D</name>
    <name evidence="1" type="ORF">GSBRNA2T00092402001</name>
</gene>
<dbReference type="Proteomes" id="UP000028999">
    <property type="component" value="Unassembled WGS sequence"/>
</dbReference>